<dbReference type="InterPro" id="IPR051785">
    <property type="entry name" value="MMCE/EMCE_epimerase"/>
</dbReference>
<dbReference type="Proteomes" id="UP001300261">
    <property type="component" value="Unassembled WGS sequence"/>
</dbReference>
<name>A0ABT3R346_9HYPH</name>
<evidence type="ECO:0000313" key="3">
    <source>
        <dbReference type="EMBL" id="MCX2723491.1"/>
    </source>
</evidence>
<dbReference type="PANTHER" id="PTHR43048:SF3">
    <property type="entry name" value="METHYLMALONYL-COA EPIMERASE, MITOCHONDRIAL"/>
    <property type="match status" value="1"/>
</dbReference>
<dbReference type="InterPro" id="IPR037523">
    <property type="entry name" value="VOC_core"/>
</dbReference>
<evidence type="ECO:0000256" key="1">
    <source>
        <dbReference type="ARBA" id="ARBA00022723"/>
    </source>
</evidence>
<gene>
    <name evidence="3" type="ORF">ON753_14100</name>
</gene>
<accession>A0ABT3R346</accession>
<evidence type="ECO:0000313" key="4">
    <source>
        <dbReference type="Proteomes" id="UP001300261"/>
    </source>
</evidence>
<sequence>MPRFSPVQLRSRFAWSGGKHPRFVNPCRLLSSARQGAVNLMKLAHINLVARDADKLAAFYVNVFKCESLGEPWRLSGERVSRGNGLPNSDIYSIWLKLPGCDIPFLEIHEHKVTHDIKPPRVNEPGFGHLCFQMDDLDAVLSAVIDAGGARVGEVTNFGSAEKPFLIIYARDPEGNILELEQPCNEPD</sequence>
<reference evidence="3 4" key="1">
    <citation type="journal article" date="2016" name="Int. J. Syst. Evol. Microbiol.">
        <title>Labrenzia salina sp. nov., isolated from the rhizosphere of the halophyte Arthrocnemum macrostachyum.</title>
        <authorList>
            <person name="Camacho M."/>
            <person name="Redondo-Gomez S."/>
            <person name="Rodriguez-Llorente I."/>
            <person name="Rohde M."/>
            <person name="Sproer C."/>
            <person name="Schumann P."/>
            <person name="Klenk H.P."/>
            <person name="Montero-Calasanz M.D.C."/>
        </authorList>
    </citation>
    <scope>NUCLEOTIDE SEQUENCE [LARGE SCALE GENOMIC DNA]</scope>
    <source>
        <strain evidence="3 4">DSM 29163</strain>
    </source>
</reference>
<evidence type="ECO:0000259" key="2">
    <source>
        <dbReference type="PROSITE" id="PS51819"/>
    </source>
</evidence>
<dbReference type="PANTHER" id="PTHR43048">
    <property type="entry name" value="METHYLMALONYL-COA EPIMERASE"/>
    <property type="match status" value="1"/>
</dbReference>
<dbReference type="PROSITE" id="PS51819">
    <property type="entry name" value="VOC"/>
    <property type="match status" value="1"/>
</dbReference>
<proteinExistence type="predicted"/>
<dbReference type="RefSeq" id="WP_265963267.1">
    <property type="nucleotide sequence ID" value="NZ_JAPEVI010000003.1"/>
</dbReference>
<dbReference type="Pfam" id="PF13669">
    <property type="entry name" value="Glyoxalase_4"/>
    <property type="match status" value="1"/>
</dbReference>
<protein>
    <submittedName>
        <fullName evidence="3">VOC family protein</fullName>
    </submittedName>
</protein>
<feature type="domain" description="VOC" evidence="2">
    <location>
        <begin position="42"/>
        <end position="183"/>
    </location>
</feature>
<keyword evidence="4" id="KW-1185">Reference proteome</keyword>
<dbReference type="SUPFAM" id="SSF54593">
    <property type="entry name" value="Glyoxalase/Bleomycin resistance protein/Dihydroxybiphenyl dioxygenase"/>
    <property type="match status" value="1"/>
</dbReference>
<organism evidence="3 4">
    <name type="scientific">Roseibium salinum</name>
    <dbReference type="NCBI Taxonomy" id="1604349"/>
    <lineage>
        <taxon>Bacteria</taxon>
        <taxon>Pseudomonadati</taxon>
        <taxon>Pseudomonadota</taxon>
        <taxon>Alphaproteobacteria</taxon>
        <taxon>Hyphomicrobiales</taxon>
        <taxon>Stappiaceae</taxon>
        <taxon>Roseibium</taxon>
    </lineage>
</organism>
<dbReference type="Gene3D" id="3.10.180.10">
    <property type="entry name" value="2,3-Dihydroxybiphenyl 1,2-Dioxygenase, domain 1"/>
    <property type="match status" value="1"/>
</dbReference>
<dbReference type="InterPro" id="IPR029068">
    <property type="entry name" value="Glyas_Bleomycin-R_OHBP_Dase"/>
</dbReference>
<comment type="caution">
    <text evidence="3">The sequence shown here is derived from an EMBL/GenBank/DDBJ whole genome shotgun (WGS) entry which is preliminary data.</text>
</comment>
<dbReference type="EMBL" id="JAPEVI010000003">
    <property type="protein sequence ID" value="MCX2723491.1"/>
    <property type="molecule type" value="Genomic_DNA"/>
</dbReference>
<keyword evidence="1" id="KW-0479">Metal-binding</keyword>